<feature type="transmembrane region" description="Helical" evidence="6">
    <location>
        <begin position="21"/>
        <end position="38"/>
    </location>
</feature>
<keyword evidence="8" id="KW-1185">Reference proteome</keyword>
<feature type="transmembrane region" description="Helical" evidence="6">
    <location>
        <begin position="50"/>
        <end position="75"/>
    </location>
</feature>
<keyword evidence="2" id="KW-1003">Cell membrane</keyword>
<dbReference type="EMBL" id="CABWKQ010000027">
    <property type="protein sequence ID" value="VWX37631.1"/>
    <property type="molecule type" value="Genomic_DNA"/>
</dbReference>
<dbReference type="CDD" id="cd06173">
    <property type="entry name" value="MFS_MefA_like"/>
    <property type="match status" value="1"/>
</dbReference>
<dbReference type="GO" id="GO:0022857">
    <property type="term" value="F:transmembrane transporter activity"/>
    <property type="evidence" value="ECO:0007669"/>
    <property type="project" value="InterPro"/>
</dbReference>
<comment type="subcellular location">
    <subcellularLocation>
        <location evidence="1">Cell membrane</location>
        <topology evidence="1">Multi-pass membrane protein</topology>
    </subcellularLocation>
</comment>
<sequence>MYERTVKENRSFFRNRSFISLWLASTCSFLALSTYLFAEQWYILRVLQQEAYLGIVLMLTLLPRIFLMLIGGVIADRFKKAMIMRFSSLFRLGFVIALLFVYQNDALGIVQLSLFAFLFGCIDAFFSPASSSLLPLLLSSEDFTRANAVVQTSNQLALFSGPLLGGILLTAYSFTLLFVVVGCFLSVTFLCSLFISERHVEHRHSTSATAELIEGVRYVFSEPYLRTILFILIIINFFFFGPLLMGIPLLVDGVLHGQALDLSYLQGAYQIGMLLGAAFIGLGNIKSQSIRLLLLLIGGLGIGLAALGQISTVFQGVVLLLIMGLMSAVINVLLLTTIQATSQQPMMGRVMSLVNAASNGLVPLSYALISLSLYFHFTIAWILLCCGIMIVITSCFFFMRSRNNR</sequence>
<dbReference type="PANTHER" id="PTHR23513">
    <property type="entry name" value="INTEGRAL MEMBRANE EFFLUX PROTEIN-RELATED"/>
    <property type="match status" value="1"/>
</dbReference>
<feature type="transmembrane region" description="Helical" evidence="6">
    <location>
        <begin position="267"/>
        <end position="285"/>
    </location>
</feature>
<protein>
    <submittedName>
        <fullName evidence="7">Multidrug ABC transporter permease</fullName>
    </submittedName>
</protein>
<organism evidence="7 8">
    <name type="scientific">Exiguobacterium oxidotolerans</name>
    <dbReference type="NCBI Taxonomy" id="223958"/>
    <lineage>
        <taxon>Bacteria</taxon>
        <taxon>Bacillati</taxon>
        <taxon>Bacillota</taxon>
        <taxon>Bacilli</taxon>
        <taxon>Bacillales</taxon>
        <taxon>Bacillales Family XII. Incertae Sedis</taxon>
        <taxon>Exiguobacterium</taxon>
    </lineage>
</organism>
<dbReference type="GO" id="GO:0005886">
    <property type="term" value="C:plasma membrane"/>
    <property type="evidence" value="ECO:0007669"/>
    <property type="project" value="UniProtKB-SubCell"/>
</dbReference>
<dbReference type="PANTHER" id="PTHR23513:SF6">
    <property type="entry name" value="MAJOR FACILITATOR SUPERFAMILY ASSOCIATED DOMAIN-CONTAINING PROTEIN"/>
    <property type="match status" value="1"/>
</dbReference>
<dbReference type="Pfam" id="PF07690">
    <property type="entry name" value="MFS_1"/>
    <property type="match status" value="1"/>
</dbReference>
<evidence type="ECO:0000256" key="4">
    <source>
        <dbReference type="ARBA" id="ARBA00022989"/>
    </source>
</evidence>
<keyword evidence="5 6" id="KW-0472">Membrane</keyword>
<dbReference type="RefSeq" id="WP_159173614.1">
    <property type="nucleotide sequence ID" value="NZ_LR732312.1"/>
</dbReference>
<dbReference type="SUPFAM" id="SSF103473">
    <property type="entry name" value="MFS general substrate transporter"/>
    <property type="match status" value="1"/>
</dbReference>
<dbReference type="Proteomes" id="UP000439752">
    <property type="component" value="Unassembled WGS sequence"/>
</dbReference>
<feature type="transmembrane region" description="Helical" evidence="6">
    <location>
        <begin position="350"/>
        <end position="369"/>
    </location>
</feature>
<evidence type="ECO:0000313" key="7">
    <source>
        <dbReference type="EMBL" id="VWX37631.1"/>
    </source>
</evidence>
<keyword evidence="3 6" id="KW-0812">Transmembrane</keyword>
<proteinExistence type="predicted"/>
<evidence type="ECO:0000256" key="2">
    <source>
        <dbReference type="ARBA" id="ARBA00022475"/>
    </source>
</evidence>
<gene>
    <name evidence="7" type="ORF">EXIGUO9Y_330055</name>
</gene>
<evidence type="ECO:0000256" key="5">
    <source>
        <dbReference type="ARBA" id="ARBA00023136"/>
    </source>
</evidence>
<feature type="transmembrane region" description="Helical" evidence="6">
    <location>
        <begin position="82"/>
        <end position="102"/>
    </location>
</feature>
<feature type="transmembrane region" description="Helical" evidence="6">
    <location>
        <begin position="174"/>
        <end position="195"/>
    </location>
</feature>
<dbReference type="Gene3D" id="1.20.1250.20">
    <property type="entry name" value="MFS general substrate transporter like domains"/>
    <property type="match status" value="1"/>
</dbReference>
<accession>A0A653IEX6</accession>
<evidence type="ECO:0000313" key="8">
    <source>
        <dbReference type="Proteomes" id="UP000439752"/>
    </source>
</evidence>
<dbReference type="InterPro" id="IPR036259">
    <property type="entry name" value="MFS_trans_sf"/>
</dbReference>
<evidence type="ECO:0000256" key="1">
    <source>
        <dbReference type="ARBA" id="ARBA00004651"/>
    </source>
</evidence>
<feature type="transmembrane region" description="Helical" evidence="6">
    <location>
        <begin position="227"/>
        <end position="247"/>
    </location>
</feature>
<feature type="transmembrane region" description="Helical" evidence="6">
    <location>
        <begin position="375"/>
        <end position="399"/>
    </location>
</feature>
<evidence type="ECO:0000256" key="6">
    <source>
        <dbReference type="SAM" id="Phobius"/>
    </source>
</evidence>
<keyword evidence="4 6" id="KW-1133">Transmembrane helix</keyword>
<evidence type="ECO:0000256" key="3">
    <source>
        <dbReference type="ARBA" id="ARBA00022692"/>
    </source>
</evidence>
<reference evidence="7 8" key="1">
    <citation type="submission" date="2019-10" db="EMBL/GenBank/DDBJ databases">
        <authorList>
            <person name="Karimi E."/>
        </authorList>
    </citation>
    <scope>NUCLEOTIDE SEQUENCE [LARGE SCALE GENOMIC DNA]</scope>
    <source>
        <strain evidence="7">Exiguobacterium sp. 9Y</strain>
    </source>
</reference>
<feature type="transmembrane region" description="Helical" evidence="6">
    <location>
        <begin position="317"/>
        <end position="338"/>
    </location>
</feature>
<name>A0A653IEX6_9BACL</name>
<dbReference type="AlphaFoldDB" id="A0A653IEX6"/>
<feature type="transmembrane region" description="Helical" evidence="6">
    <location>
        <begin position="292"/>
        <end position="311"/>
    </location>
</feature>
<dbReference type="InterPro" id="IPR011701">
    <property type="entry name" value="MFS"/>
</dbReference>